<proteinExistence type="predicted"/>
<evidence type="ECO:0000313" key="2">
    <source>
        <dbReference type="Proteomes" id="UP000441389"/>
    </source>
</evidence>
<dbReference type="Proteomes" id="UP000441389">
    <property type="component" value="Unassembled WGS sequence"/>
</dbReference>
<sequence length="210" mass="22310">MPEAGADPALVAAWLAARSISRGLPLPVPDHGGLRVETRSDTESRRHVFARPAPGLADLGRAIDDPLAVLKLCAPPELMAHLLPSRWSVERTGSLMTCDSLMPLRPVPAGYRLDLRPDSGAVRGLIRAADNMVAASGHAVERDGVFAFDRIVTEGPHRRRGLGAALMVGLAGARADPASRFVLVATAEGRALYESLGWQVLTPYSTARLG</sequence>
<keyword evidence="1" id="KW-0808">Transferase</keyword>
<keyword evidence="2" id="KW-1185">Reference proteome</keyword>
<dbReference type="InterPro" id="IPR016181">
    <property type="entry name" value="Acyl_CoA_acyltransferase"/>
</dbReference>
<gene>
    <name evidence="1" type="ORF">GON01_10530</name>
</gene>
<evidence type="ECO:0000313" key="1">
    <source>
        <dbReference type="EMBL" id="MVO78366.1"/>
    </source>
</evidence>
<dbReference type="GO" id="GO:0016740">
    <property type="term" value="F:transferase activity"/>
    <property type="evidence" value="ECO:0007669"/>
    <property type="project" value="UniProtKB-KW"/>
</dbReference>
<dbReference type="AlphaFoldDB" id="A0A6I4J224"/>
<protein>
    <submittedName>
        <fullName evidence="1">N-acetyltransferase</fullName>
    </submittedName>
</protein>
<dbReference type="Gene3D" id="3.40.630.30">
    <property type="match status" value="1"/>
</dbReference>
<accession>A0A6I4J224</accession>
<dbReference type="SUPFAM" id="SSF55729">
    <property type="entry name" value="Acyl-CoA N-acyltransferases (Nat)"/>
    <property type="match status" value="1"/>
</dbReference>
<organism evidence="1 2">
    <name type="scientific">Sphingomonas horti</name>
    <dbReference type="NCBI Taxonomy" id="2682842"/>
    <lineage>
        <taxon>Bacteria</taxon>
        <taxon>Pseudomonadati</taxon>
        <taxon>Pseudomonadota</taxon>
        <taxon>Alphaproteobacteria</taxon>
        <taxon>Sphingomonadales</taxon>
        <taxon>Sphingomonadaceae</taxon>
        <taxon>Sphingomonas</taxon>
    </lineage>
</organism>
<dbReference type="RefSeq" id="WP_157027319.1">
    <property type="nucleotide sequence ID" value="NZ_WQMS01000013.1"/>
</dbReference>
<reference evidence="1 2" key="1">
    <citation type="submission" date="2019-12" db="EMBL/GenBank/DDBJ databases">
        <authorList>
            <person name="Huq M.A."/>
        </authorList>
    </citation>
    <scope>NUCLEOTIDE SEQUENCE [LARGE SCALE GENOMIC DNA]</scope>
    <source>
        <strain evidence="1 2">MAH-20</strain>
    </source>
</reference>
<comment type="caution">
    <text evidence="1">The sequence shown here is derived from an EMBL/GenBank/DDBJ whole genome shotgun (WGS) entry which is preliminary data.</text>
</comment>
<dbReference type="EMBL" id="WQMS01000013">
    <property type="protein sequence ID" value="MVO78366.1"/>
    <property type="molecule type" value="Genomic_DNA"/>
</dbReference>
<name>A0A6I4J224_9SPHN</name>